<dbReference type="PRINTS" id="PR00719">
    <property type="entry name" value="LMWPTPASE"/>
</dbReference>
<accession>A0A366XX42</accession>
<evidence type="ECO:0000256" key="4">
    <source>
        <dbReference type="PIRSR" id="PIRSR617867-1"/>
    </source>
</evidence>
<keyword evidence="2" id="KW-0378">Hydrolase</keyword>
<dbReference type="PANTHER" id="PTHR11717">
    <property type="entry name" value="LOW MOLECULAR WEIGHT PROTEIN TYROSINE PHOSPHATASE"/>
    <property type="match status" value="1"/>
</dbReference>
<feature type="domain" description="Phosphotyrosine protein phosphatase I" evidence="6">
    <location>
        <begin position="2"/>
        <end position="136"/>
    </location>
</feature>
<name>A0A366XX42_9BACI</name>
<keyword evidence="8" id="KW-1185">Reference proteome</keyword>
<keyword evidence="3" id="KW-0904">Protein phosphatase</keyword>
<dbReference type="InterPro" id="IPR050438">
    <property type="entry name" value="LMW_PTPase"/>
</dbReference>
<dbReference type="PANTHER" id="PTHR11717:SF31">
    <property type="entry name" value="LOW MOLECULAR WEIGHT PROTEIN-TYROSINE-PHOSPHATASE ETP-RELATED"/>
    <property type="match status" value="1"/>
</dbReference>
<comment type="similarity">
    <text evidence="1">Belongs to the low molecular weight phosphotyrosine protein phosphatase family.</text>
</comment>
<dbReference type="InterPro" id="IPR036196">
    <property type="entry name" value="Ptyr_pPase_sf"/>
</dbReference>
<gene>
    <name evidence="7" type="ORF">DS031_15280</name>
</gene>
<organism evidence="7 8">
    <name type="scientific">Bacillus taeanensis</name>
    <dbReference type="NCBI Taxonomy" id="273032"/>
    <lineage>
        <taxon>Bacteria</taxon>
        <taxon>Bacillati</taxon>
        <taxon>Bacillota</taxon>
        <taxon>Bacilli</taxon>
        <taxon>Bacillales</taxon>
        <taxon>Bacillaceae</taxon>
        <taxon>Bacillus</taxon>
    </lineage>
</organism>
<dbReference type="Gene3D" id="3.40.50.2300">
    <property type="match status" value="1"/>
</dbReference>
<sequence>MKKILFVCTGNTCRSPMAEALLRHKEKDLEVKSAGVFASNGTKESPQVTMVLSEKNIPVSHRSQQLTTELVKWADVILTMTENHKRYVHQQFPESVEKVYTLKEFVLEDKAVKDTIDKLQELSAELETKQALFIGEQQNNEGEPNKVLIKEIQRLRERVLKLERDIPSNDIIDPFGGPVDIYRETLKELDELIEALRQKIKDE</sequence>
<evidence type="ECO:0000313" key="8">
    <source>
        <dbReference type="Proteomes" id="UP000253314"/>
    </source>
</evidence>
<evidence type="ECO:0000256" key="5">
    <source>
        <dbReference type="SAM" id="Coils"/>
    </source>
</evidence>
<dbReference type="SMART" id="SM00226">
    <property type="entry name" value="LMWPc"/>
    <property type="match status" value="1"/>
</dbReference>
<proteinExistence type="inferred from homology"/>
<feature type="active site" description="Proton donor" evidence="4">
    <location>
        <position position="114"/>
    </location>
</feature>
<dbReference type="CDD" id="cd16344">
    <property type="entry name" value="LMWPAP"/>
    <property type="match status" value="1"/>
</dbReference>
<dbReference type="InterPro" id="IPR023485">
    <property type="entry name" value="Ptyr_pPase"/>
</dbReference>
<reference evidence="7 8" key="1">
    <citation type="submission" date="2018-07" db="EMBL/GenBank/DDBJ databases">
        <title>Lottiidibacillus patelloidae gen. nov., sp. nov., isolated from the intestinal tract of a marine limpet and the reclassification of B. taeanensis BH030017T, B. algicola KMM 3737T and B. hwajinpoensis SW-72T as genus Lottiidibacillus.</title>
        <authorList>
            <person name="Liu R."/>
            <person name="Huang Z."/>
        </authorList>
    </citation>
    <scope>NUCLEOTIDE SEQUENCE [LARGE SCALE GENOMIC DNA]</scope>
    <source>
        <strain evidence="7 8">BH030017</strain>
    </source>
</reference>
<feature type="coiled-coil region" evidence="5">
    <location>
        <begin position="112"/>
        <end position="202"/>
    </location>
</feature>
<dbReference type="OrthoDB" id="9784339at2"/>
<dbReference type="SUPFAM" id="SSF52788">
    <property type="entry name" value="Phosphotyrosine protein phosphatases I"/>
    <property type="match status" value="1"/>
</dbReference>
<feature type="active site" description="Nucleophile" evidence="4">
    <location>
        <position position="8"/>
    </location>
</feature>
<dbReference type="EMBL" id="QOCW01000017">
    <property type="protein sequence ID" value="RBW68714.1"/>
    <property type="molecule type" value="Genomic_DNA"/>
</dbReference>
<protein>
    <submittedName>
        <fullName evidence="7">Low molecular weight protein arginine phosphatase</fullName>
    </submittedName>
</protein>
<feature type="active site" evidence="4">
    <location>
        <position position="14"/>
    </location>
</feature>
<evidence type="ECO:0000313" key="7">
    <source>
        <dbReference type="EMBL" id="RBW68714.1"/>
    </source>
</evidence>
<dbReference type="RefSeq" id="WP_113806941.1">
    <property type="nucleotide sequence ID" value="NZ_QOCW01000017.1"/>
</dbReference>
<evidence type="ECO:0000256" key="3">
    <source>
        <dbReference type="ARBA" id="ARBA00022912"/>
    </source>
</evidence>
<evidence type="ECO:0000256" key="2">
    <source>
        <dbReference type="ARBA" id="ARBA00022801"/>
    </source>
</evidence>
<keyword evidence="5" id="KW-0175">Coiled coil</keyword>
<dbReference type="Pfam" id="PF01451">
    <property type="entry name" value="LMWPc"/>
    <property type="match status" value="1"/>
</dbReference>
<evidence type="ECO:0000259" key="6">
    <source>
        <dbReference type="SMART" id="SM00226"/>
    </source>
</evidence>
<evidence type="ECO:0000256" key="1">
    <source>
        <dbReference type="ARBA" id="ARBA00011063"/>
    </source>
</evidence>
<dbReference type="InterPro" id="IPR017867">
    <property type="entry name" value="Tyr_phospatase_low_mol_wt"/>
</dbReference>
<comment type="caution">
    <text evidence="7">The sequence shown here is derived from an EMBL/GenBank/DDBJ whole genome shotgun (WGS) entry which is preliminary data.</text>
</comment>
<dbReference type="Proteomes" id="UP000253314">
    <property type="component" value="Unassembled WGS sequence"/>
</dbReference>
<dbReference type="GO" id="GO:0004725">
    <property type="term" value="F:protein tyrosine phosphatase activity"/>
    <property type="evidence" value="ECO:0007669"/>
    <property type="project" value="InterPro"/>
</dbReference>
<dbReference type="AlphaFoldDB" id="A0A366XX42"/>